<evidence type="ECO:0000256" key="4">
    <source>
        <dbReference type="ARBA" id="ARBA00022692"/>
    </source>
</evidence>
<comment type="subcellular location">
    <subcellularLocation>
        <location evidence="1">Membrane</location>
        <topology evidence="1">Multi-pass membrane protein</topology>
    </subcellularLocation>
</comment>
<evidence type="ECO:0000256" key="5">
    <source>
        <dbReference type="ARBA" id="ARBA00022989"/>
    </source>
</evidence>
<reference evidence="11" key="5">
    <citation type="submission" date="2018-11" db="EMBL/GenBank/DDBJ databases">
        <title>Characterization of plant carbon substrate utilization by Auxenochlorella protothecoides.</title>
        <authorList>
            <person name="Vogler B.W."/>
            <person name="Starkenburg S.R."/>
            <person name="Sudasinghe N."/>
            <person name="Schambach J.Y."/>
            <person name="Rollin J.A."/>
            <person name="Pattathil S."/>
            <person name="Barry A.N."/>
        </authorList>
    </citation>
    <scope>NUCLEOTIDE SEQUENCE [LARGE SCALE GENOMIC DNA]</scope>
    <source>
        <strain evidence="11">UTEX 25</strain>
    </source>
</reference>
<evidence type="ECO:0000313" key="11">
    <source>
        <dbReference type="EMBL" id="RMZ53619.1"/>
    </source>
</evidence>
<evidence type="ECO:0000256" key="1">
    <source>
        <dbReference type="ARBA" id="ARBA00004141"/>
    </source>
</evidence>
<dbReference type="RefSeq" id="XP_011401888.1">
    <property type="nucleotide sequence ID" value="XM_011403586.1"/>
</dbReference>
<evidence type="ECO:0000256" key="2">
    <source>
        <dbReference type="ARBA" id="ARBA00005376"/>
    </source>
</evidence>
<dbReference type="InterPro" id="IPR002809">
    <property type="entry name" value="EMC3/TMCO1"/>
</dbReference>
<dbReference type="AlphaFoldDB" id="A0A087SSY5"/>
<evidence type="ECO:0000313" key="12">
    <source>
        <dbReference type="Proteomes" id="UP000028924"/>
    </source>
</evidence>
<evidence type="ECO:0000313" key="10">
    <source>
        <dbReference type="EMBL" id="KFM28839.1"/>
    </source>
</evidence>
<proteinExistence type="inferred from homology"/>
<reference evidence="9" key="2">
    <citation type="submission" date="2015-08" db="EMBL/GenBank/DDBJ databases">
        <authorList>
            <person name="Babu N.S."/>
            <person name="Beckwith C.J."/>
            <person name="Beseler K.G."/>
            <person name="Brison A."/>
            <person name="Carone J.V."/>
            <person name="Caskin T.P."/>
            <person name="Diamond M."/>
            <person name="Durham M.E."/>
            <person name="Foxe J.M."/>
            <person name="Go M."/>
            <person name="Henderson B.A."/>
            <person name="Jones I.B."/>
            <person name="McGettigan J.A."/>
            <person name="Micheletti S.J."/>
            <person name="Nasrallah M.E."/>
            <person name="Ortiz D."/>
            <person name="Piller C.R."/>
            <person name="Privatt S.R."/>
            <person name="Schneider S.L."/>
            <person name="Sharp S."/>
            <person name="Smith T.C."/>
            <person name="Stanton J.D."/>
            <person name="Ullery H.E."/>
            <person name="Wilson R.J."/>
            <person name="Serrano M.G."/>
            <person name="Buck G."/>
            <person name="Lee V."/>
            <person name="Wang Y."/>
            <person name="Carvalho R."/>
            <person name="Voegtly L."/>
            <person name="Shi R."/>
            <person name="Duckworth R."/>
            <person name="Johnson A."/>
            <person name="Loviza R."/>
            <person name="Walstead R."/>
            <person name="Shah Z."/>
            <person name="Kiflezghi M."/>
            <person name="Wade K."/>
            <person name="Ball S.L."/>
            <person name="Bradley K.W."/>
            <person name="Asai D.J."/>
            <person name="Bowman C.A."/>
            <person name="Russell D.A."/>
            <person name="Pope W.H."/>
            <person name="Jacobs-Sera D."/>
            <person name="Hendrix R.W."/>
            <person name="Hatfull G.F."/>
        </authorList>
    </citation>
    <scope>NUCLEOTIDE SEQUENCE</scope>
</reference>
<dbReference type="PANTHER" id="PTHR13116:SF5">
    <property type="entry name" value="ER MEMBRANE PROTEIN COMPLEX SUBUNIT 3"/>
    <property type="match status" value="1"/>
</dbReference>
<dbReference type="GeneID" id="23615705"/>
<dbReference type="InterPro" id="IPR008568">
    <property type="entry name" value="EMC3"/>
</dbReference>
<dbReference type="STRING" id="3075.A0A087SSY5"/>
<evidence type="ECO:0000256" key="3">
    <source>
        <dbReference type="ARBA" id="ARBA00020822"/>
    </source>
</evidence>
<dbReference type="EMBL" id="GDKF01007338">
    <property type="protein sequence ID" value="JAT71284.1"/>
    <property type="molecule type" value="Transcribed_RNA"/>
</dbReference>
<dbReference type="Pfam" id="PF01956">
    <property type="entry name" value="EMC3_TMCO1"/>
    <property type="match status" value="1"/>
</dbReference>
<dbReference type="eggNOG" id="KOG3188">
    <property type="taxonomic scope" value="Eukaryota"/>
</dbReference>
<dbReference type="EMBL" id="QOKY01000196">
    <property type="protein sequence ID" value="RMZ53619.1"/>
    <property type="molecule type" value="Genomic_DNA"/>
</dbReference>
<keyword evidence="12" id="KW-1185">Reference proteome</keyword>
<dbReference type="PANTHER" id="PTHR13116">
    <property type="entry name" value="ER MEMBRANE PROTEIN COMPLEX SUBUNIT 3"/>
    <property type="match status" value="1"/>
</dbReference>
<evidence type="ECO:0000313" key="13">
    <source>
        <dbReference type="Proteomes" id="UP000279271"/>
    </source>
</evidence>
<dbReference type="OrthoDB" id="6745403at2759"/>
<evidence type="ECO:0000313" key="9">
    <source>
        <dbReference type="EMBL" id="JAT71284.1"/>
    </source>
</evidence>
<dbReference type="PIRSF" id="PIRSF010045">
    <property type="entry name" value="DUF850_TM_euk"/>
    <property type="match status" value="1"/>
</dbReference>
<dbReference type="SMART" id="SM01415">
    <property type="entry name" value="DUF106"/>
    <property type="match status" value="1"/>
</dbReference>
<dbReference type="GO" id="GO:0072546">
    <property type="term" value="C:EMC complex"/>
    <property type="evidence" value="ECO:0007669"/>
    <property type="project" value="TreeGrafter"/>
</dbReference>
<dbReference type="Proteomes" id="UP000279271">
    <property type="component" value="Unassembled WGS sequence"/>
</dbReference>
<feature type="transmembrane region" description="Helical" evidence="8">
    <location>
        <begin position="124"/>
        <end position="146"/>
    </location>
</feature>
<dbReference type="Proteomes" id="UP000028924">
    <property type="component" value="Unassembled WGS sequence"/>
</dbReference>
<gene>
    <name evidence="11" type="ORF">APUTEX25_003153</name>
    <name evidence="10" type="ORF">F751_4314</name>
    <name evidence="9" type="ORF">g.2264</name>
</gene>
<evidence type="ECO:0000256" key="7">
    <source>
        <dbReference type="PIRNR" id="PIRNR010045"/>
    </source>
</evidence>
<evidence type="ECO:0000256" key="6">
    <source>
        <dbReference type="ARBA" id="ARBA00023136"/>
    </source>
</evidence>
<reference evidence="13" key="3">
    <citation type="journal article" date="2018" name="Algal Res.">
        <title>Characterization of plant carbon substrate utilization by Auxenochlorella protothecoides.</title>
        <authorList>
            <person name="Vogler B.W."/>
            <person name="Starkenburg S.R."/>
            <person name="Sudasinghe N."/>
            <person name="Schambach J.Y."/>
            <person name="Rollin J.A."/>
            <person name="Pattathil S."/>
            <person name="Barry A.N."/>
        </authorList>
    </citation>
    <scope>NUCLEOTIDE SEQUENCE [LARGE SCALE GENOMIC DNA]</scope>
    <source>
        <strain evidence="13">UTEX 25</strain>
    </source>
</reference>
<name>A0A087SSY5_AUXPR</name>
<dbReference type="KEGG" id="apro:F751_4314"/>
<accession>A0A087SSY5</accession>
<comment type="similarity">
    <text evidence="2 7">Belongs to the EMC3 family.</text>
</comment>
<keyword evidence="6 8" id="KW-0472">Membrane</keyword>
<keyword evidence="5 8" id="KW-1133">Transmembrane helix</keyword>
<reference evidence="10 12" key="1">
    <citation type="journal article" date="2014" name="BMC Genomics">
        <title>Oil accumulation mechanisms of the oleaginous microalga Chlorella protothecoides revealed through its genome, transcriptomes, and proteomes.</title>
        <authorList>
            <person name="Gao C."/>
            <person name="Wang Y."/>
            <person name="Shen Y."/>
            <person name="Yan D."/>
            <person name="He X."/>
            <person name="Dai J."/>
            <person name="Wu Q."/>
        </authorList>
    </citation>
    <scope>NUCLEOTIDE SEQUENCE [LARGE SCALE GENOMIC DNA]</scope>
    <source>
        <strain evidence="10 12">0710</strain>
    </source>
</reference>
<feature type="transmembrane region" description="Helical" evidence="8">
    <location>
        <begin position="12"/>
        <end position="30"/>
    </location>
</feature>
<feature type="transmembrane region" description="Helical" evidence="8">
    <location>
        <begin position="166"/>
        <end position="189"/>
    </location>
</feature>
<reference evidence="11" key="4">
    <citation type="submission" date="2018-10" db="EMBL/GenBank/DDBJ databases">
        <authorList>
            <person name="Hovde B."/>
            <person name="Zhang X."/>
        </authorList>
    </citation>
    <scope>NUCLEOTIDE SEQUENCE [LARGE SCALE GENOMIC DNA]</scope>
    <source>
        <strain evidence="11">UTEX 25</strain>
    </source>
</reference>
<dbReference type="EMBL" id="KL662183">
    <property type="protein sequence ID" value="KFM28839.1"/>
    <property type="molecule type" value="Genomic_DNA"/>
</dbReference>
<evidence type="ECO:0000256" key="8">
    <source>
        <dbReference type="SAM" id="Phobius"/>
    </source>
</evidence>
<sequence length="255" mass="28145">MVSQDLVLDRDVRDWVLIPLTVSVILMKLLQQYAVKLMAAPKPSEPPKPEDVQQKNTLARSGLLRANHGFISEAGFRQRRAYFAGKEGVLQQTFPAKGLNDMMGNPDAMQGMLKQQMGGLVPQMGMGAFVNYFFSGFILGRVPFSLSPKFRPMLQRGIDLPALDPSYFTSLSFYIMALFGLGGVFRLMFAEDAINDAAQMAQMQMGGMGGGGPPTLDPAKAYEAERQALDVVEYRSRLENSELRSLKLLRAQLAA</sequence>
<dbReference type="GO" id="GO:0034975">
    <property type="term" value="P:protein folding in endoplasmic reticulum"/>
    <property type="evidence" value="ECO:0007669"/>
    <property type="project" value="TreeGrafter"/>
</dbReference>
<protein>
    <recommendedName>
        <fullName evidence="3 7">ER membrane protein complex subunit 3</fullName>
    </recommendedName>
</protein>
<organism evidence="10 12">
    <name type="scientific">Auxenochlorella protothecoides</name>
    <name type="common">Green microalga</name>
    <name type="synonym">Chlorella protothecoides</name>
    <dbReference type="NCBI Taxonomy" id="3075"/>
    <lineage>
        <taxon>Eukaryota</taxon>
        <taxon>Viridiplantae</taxon>
        <taxon>Chlorophyta</taxon>
        <taxon>core chlorophytes</taxon>
        <taxon>Trebouxiophyceae</taxon>
        <taxon>Chlorellales</taxon>
        <taxon>Chlorellaceae</taxon>
        <taxon>Auxenochlorella</taxon>
    </lineage>
</organism>
<keyword evidence="4 8" id="KW-0812">Transmembrane</keyword>